<keyword evidence="2" id="KW-1185">Reference proteome</keyword>
<organism evidence="1 2">
    <name type="scientific">Anaeromyxobacter oryzae</name>
    <dbReference type="NCBI Taxonomy" id="2918170"/>
    <lineage>
        <taxon>Bacteria</taxon>
        <taxon>Pseudomonadati</taxon>
        <taxon>Myxococcota</taxon>
        <taxon>Myxococcia</taxon>
        <taxon>Myxococcales</taxon>
        <taxon>Cystobacterineae</taxon>
        <taxon>Anaeromyxobacteraceae</taxon>
        <taxon>Anaeromyxobacter</taxon>
    </lineage>
</organism>
<name>A0ABM7WSV7_9BACT</name>
<protein>
    <recommendedName>
        <fullName evidence="3">DUF4398 domain-containing protein</fullName>
    </recommendedName>
</protein>
<evidence type="ECO:0008006" key="3">
    <source>
        <dbReference type="Google" id="ProtNLM"/>
    </source>
</evidence>
<dbReference type="PROSITE" id="PS51257">
    <property type="entry name" value="PROKAR_LIPOPROTEIN"/>
    <property type="match status" value="1"/>
</dbReference>
<dbReference type="RefSeq" id="WP_248360247.1">
    <property type="nucleotide sequence ID" value="NZ_AP025591.1"/>
</dbReference>
<evidence type="ECO:0000313" key="2">
    <source>
        <dbReference type="Proteomes" id="UP001162891"/>
    </source>
</evidence>
<dbReference type="Proteomes" id="UP001162891">
    <property type="component" value="Chromosome"/>
</dbReference>
<evidence type="ECO:0000313" key="1">
    <source>
        <dbReference type="EMBL" id="BDG02556.1"/>
    </source>
</evidence>
<accession>A0ABM7WSV7</accession>
<gene>
    <name evidence="1" type="ORF">AMOR_15520</name>
</gene>
<sequence length="102" mass="10866">MRLPKRLLAVPAFALLAGCGPIQSTSALIDADVELEAARAAGAQTTAVYEYTAAEVFLHKARETQGRSQYEASGRFAQKAAELAKSARQKALESSNKAEETP</sequence>
<dbReference type="Gene3D" id="1.20.1270.390">
    <property type="match status" value="1"/>
</dbReference>
<dbReference type="EMBL" id="AP025591">
    <property type="protein sequence ID" value="BDG02556.1"/>
    <property type="molecule type" value="Genomic_DNA"/>
</dbReference>
<proteinExistence type="predicted"/>
<reference evidence="2" key="1">
    <citation type="journal article" date="2022" name="Int. J. Syst. Evol. Microbiol.">
        <title>Anaeromyxobacter oryzae sp. nov., Anaeromyxobacter diazotrophicus sp. nov. and Anaeromyxobacter paludicola sp. nov., isolated from paddy soils.</title>
        <authorList>
            <person name="Itoh H."/>
            <person name="Xu Z."/>
            <person name="Mise K."/>
            <person name="Masuda Y."/>
            <person name="Ushijima N."/>
            <person name="Hayakawa C."/>
            <person name="Shiratori Y."/>
            <person name="Senoo K."/>
        </authorList>
    </citation>
    <scope>NUCLEOTIDE SEQUENCE [LARGE SCALE GENOMIC DNA]</scope>
    <source>
        <strain evidence="2">Red232</strain>
    </source>
</reference>